<feature type="chain" id="PRO_5003075642" description="Lipoprotein" evidence="1">
    <location>
        <begin position="24"/>
        <end position="140"/>
    </location>
</feature>
<dbReference type="PROSITE" id="PS51257">
    <property type="entry name" value="PROKAR_LIPOPROTEIN"/>
    <property type="match status" value="1"/>
</dbReference>
<dbReference type="OrthoDB" id="7281338at2"/>
<evidence type="ECO:0000256" key="1">
    <source>
        <dbReference type="SAM" id="SignalP"/>
    </source>
</evidence>
<evidence type="ECO:0008006" key="4">
    <source>
        <dbReference type="Google" id="ProtNLM"/>
    </source>
</evidence>
<accession>D5RLQ7</accession>
<evidence type="ECO:0000313" key="2">
    <source>
        <dbReference type="EMBL" id="EFH11795.1"/>
    </source>
</evidence>
<reference evidence="2 3" key="1">
    <citation type="submission" date="2010-04" db="EMBL/GenBank/DDBJ databases">
        <authorList>
            <person name="Qin X."/>
            <person name="Bachman B."/>
            <person name="Battles P."/>
            <person name="Bell A."/>
            <person name="Bess C."/>
            <person name="Bickham C."/>
            <person name="Chaboub L."/>
            <person name="Chen D."/>
            <person name="Coyle M."/>
            <person name="Deiros D.R."/>
            <person name="Dinh H."/>
            <person name="Forbes L."/>
            <person name="Fowler G."/>
            <person name="Francisco L."/>
            <person name="Fu Q."/>
            <person name="Gubbala S."/>
            <person name="Hale W."/>
            <person name="Han Y."/>
            <person name="Hemphill L."/>
            <person name="Highlander S.K."/>
            <person name="Hirani K."/>
            <person name="Hogues M."/>
            <person name="Jackson L."/>
            <person name="Jakkamsetti A."/>
            <person name="Javaid M."/>
            <person name="Jiang H."/>
            <person name="Korchina V."/>
            <person name="Kovar C."/>
            <person name="Lara F."/>
            <person name="Lee S."/>
            <person name="Mata R."/>
            <person name="Mathew T."/>
            <person name="Moen C."/>
            <person name="Morales K."/>
            <person name="Munidasa M."/>
            <person name="Nazareth L."/>
            <person name="Ngo R."/>
            <person name="Nguyen L."/>
            <person name="Okwuonu G."/>
            <person name="Ongeri F."/>
            <person name="Patil S."/>
            <person name="Petrosino J."/>
            <person name="Pham C."/>
            <person name="Pham P."/>
            <person name="Pu L.-L."/>
            <person name="Puazo M."/>
            <person name="Raj R."/>
            <person name="Reid J."/>
            <person name="Rouhana J."/>
            <person name="Saada N."/>
            <person name="Shang Y."/>
            <person name="Simmons D."/>
            <person name="Thornton R."/>
            <person name="Warren J."/>
            <person name="Weissenberger G."/>
            <person name="Zhang J."/>
            <person name="Zhang L."/>
            <person name="Zhou C."/>
            <person name="Zhu D."/>
            <person name="Muzny D."/>
            <person name="Worley K."/>
            <person name="Gibbs R."/>
        </authorList>
    </citation>
    <scope>NUCLEOTIDE SEQUENCE [LARGE SCALE GENOMIC DNA]</scope>
    <source>
        <strain evidence="2 3">ATCC 49957</strain>
    </source>
</reference>
<protein>
    <recommendedName>
        <fullName evidence="4">Lipoprotein</fullName>
    </recommendedName>
</protein>
<dbReference type="HOGENOM" id="CLU_137876_0_0_5"/>
<gene>
    <name evidence="2" type="ORF">HMPREF0731_2018</name>
</gene>
<sequence>MRRSRPIPALVLSLLALGGCAMEASEQVQQSRSSLVGLSRADLFLCAGFPSKREQIDVVREMMTYELGGGSGSGLNLNLPVVGALNLTGAAGYCRATFELIDARVTRVGFSGDKNLPAAPDALCAPLIRSCLDWPREAPR</sequence>
<organism evidence="2 3">
    <name type="scientific">Pseudoroseomonas cervicalis ATCC 49957</name>
    <dbReference type="NCBI Taxonomy" id="525371"/>
    <lineage>
        <taxon>Bacteria</taxon>
        <taxon>Pseudomonadati</taxon>
        <taxon>Pseudomonadota</taxon>
        <taxon>Alphaproteobacteria</taxon>
        <taxon>Acetobacterales</taxon>
        <taxon>Roseomonadaceae</taxon>
        <taxon>Roseomonas</taxon>
    </lineage>
</organism>
<proteinExistence type="predicted"/>
<evidence type="ECO:0000313" key="3">
    <source>
        <dbReference type="Proteomes" id="UP000005324"/>
    </source>
</evidence>
<dbReference type="RefSeq" id="WP_007004435.1">
    <property type="nucleotide sequence ID" value="NZ_GG770779.1"/>
</dbReference>
<keyword evidence="3" id="KW-1185">Reference proteome</keyword>
<dbReference type="EMBL" id="ADVL01000322">
    <property type="protein sequence ID" value="EFH11795.1"/>
    <property type="molecule type" value="Genomic_DNA"/>
</dbReference>
<dbReference type="AlphaFoldDB" id="D5RLQ7"/>
<dbReference type="Proteomes" id="UP000005324">
    <property type="component" value="Unassembled WGS sequence"/>
</dbReference>
<keyword evidence="1" id="KW-0732">Signal</keyword>
<name>D5RLQ7_9PROT</name>
<feature type="signal peptide" evidence="1">
    <location>
        <begin position="1"/>
        <end position="23"/>
    </location>
</feature>
<comment type="caution">
    <text evidence="2">The sequence shown here is derived from an EMBL/GenBank/DDBJ whole genome shotgun (WGS) entry which is preliminary data.</text>
</comment>